<dbReference type="EMBL" id="AKFT01000198">
    <property type="protein sequence ID" value="EJF37907.1"/>
    <property type="molecule type" value="Genomic_DNA"/>
</dbReference>
<feature type="compositionally biased region" description="Low complexity" evidence="1">
    <location>
        <begin position="412"/>
        <end position="426"/>
    </location>
</feature>
<dbReference type="RefSeq" id="WP_008733264.1">
    <property type="nucleotide sequence ID" value="NZ_AKFT01000198.1"/>
</dbReference>
<dbReference type="PANTHER" id="PTHR47396:SF1">
    <property type="entry name" value="ATP-DEPENDENT HELICASE IRC3-RELATED"/>
    <property type="match status" value="1"/>
</dbReference>
<dbReference type="eggNOG" id="COG1061">
    <property type="taxonomic scope" value="Bacteria"/>
</dbReference>
<organism evidence="2 3">
    <name type="scientific">Actinomyces massiliensis F0489</name>
    <dbReference type="NCBI Taxonomy" id="1125718"/>
    <lineage>
        <taxon>Bacteria</taxon>
        <taxon>Bacillati</taxon>
        <taxon>Actinomycetota</taxon>
        <taxon>Actinomycetes</taxon>
        <taxon>Actinomycetales</taxon>
        <taxon>Actinomycetaceae</taxon>
        <taxon>Actinomyces</taxon>
    </lineage>
</organism>
<dbReference type="AlphaFoldDB" id="J0N0L2"/>
<name>J0N0L2_9ACTO</name>
<evidence type="ECO:0000256" key="1">
    <source>
        <dbReference type="SAM" id="MobiDB-lite"/>
    </source>
</evidence>
<comment type="caution">
    <text evidence="2">The sequence shown here is derived from an EMBL/GenBank/DDBJ whole genome shotgun (WGS) entry which is preliminary data.</text>
</comment>
<dbReference type="Proteomes" id="UP000002941">
    <property type="component" value="Unassembled WGS sequence"/>
</dbReference>
<dbReference type="GO" id="GO:0005829">
    <property type="term" value="C:cytosol"/>
    <property type="evidence" value="ECO:0007669"/>
    <property type="project" value="TreeGrafter"/>
</dbReference>
<feature type="non-terminal residue" evidence="2">
    <location>
        <position position="1"/>
    </location>
</feature>
<gene>
    <name evidence="2" type="ORF">HMPREF1318_3006</name>
</gene>
<keyword evidence="3" id="KW-1185">Reference proteome</keyword>
<sequence>PLAPDDPLLVRALAAGFDDDPGLAAAAGALLRRTHDYTPTPLSALVVPLLPEVDALDAAEELRLLARYALDRLLTDPARRNEWDDMRQALRGFGLHVTDSGIRTGRLPLDVITAASRAKDAAAIDILRHELEALGERLRAVVVTDAAERSAPHRALDVLVGVDGAGSTDAAGGAVRCFNAILADTALRGLHPILLTSSHLRLAHGDDELLEHLRACTGLELPARDDGWSLSATGGGVGSADLVLAVSGLVASGAVRLVVGTRGLLGEGWDCPAVNTLVDLTTVTTSTAVQQLRGRTLRLDPAWPGKVAHNWSVACLVPAGSGLRSTTDLDRLRRKADRLWAVVLPDPDASGDSDPGPGAPVIETGLAGVLLPAQRRALDRVEAGATHEDIAALNTATVTTLGDRQAEGSRWSVGASGGASPMAASAASTSSTLHGAGRALEVVRIRARGGLLRHGTPTAFWSGAARAVLAAMGEHDDAVGSEASGLSGLLVLTDNERAGIGGEHIADTVVLGLDGVSGALSTRFADALAELLAPPRRRPRFVLEAAPLTLARPGRPDLGPVRRMLGRVASLGVWGAGRSLHLPVPTSLAASRVAMTAFAQAWSRYVGPCRVRLVRDADDAAALLASRGGGGRRRVTVRRARRWIEASEPRTTR</sequence>
<protein>
    <submittedName>
        <fullName evidence="2">Uncharacterized protein</fullName>
    </submittedName>
</protein>
<dbReference type="InterPro" id="IPR027417">
    <property type="entry name" value="P-loop_NTPase"/>
</dbReference>
<feature type="region of interest" description="Disordered" evidence="1">
    <location>
        <begin position="401"/>
        <end position="426"/>
    </location>
</feature>
<proteinExistence type="predicted"/>
<accession>J0N0L2</accession>
<dbReference type="PATRIC" id="fig|1125718.3.peg.2544"/>
<evidence type="ECO:0000313" key="3">
    <source>
        <dbReference type="Proteomes" id="UP000002941"/>
    </source>
</evidence>
<dbReference type="InterPro" id="IPR050742">
    <property type="entry name" value="Helicase_Restrict-Modif_Enz"/>
</dbReference>
<evidence type="ECO:0000313" key="2">
    <source>
        <dbReference type="EMBL" id="EJF37907.1"/>
    </source>
</evidence>
<dbReference type="OrthoDB" id="9758243at2"/>
<dbReference type="PANTHER" id="PTHR47396">
    <property type="entry name" value="TYPE I RESTRICTION ENZYME ECOKI R PROTEIN"/>
    <property type="match status" value="1"/>
</dbReference>
<dbReference type="Gene3D" id="3.40.50.300">
    <property type="entry name" value="P-loop containing nucleotide triphosphate hydrolases"/>
    <property type="match status" value="1"/>
</dbReference>
<reference evidence="2 3" key="1">
    <citation type="submission" date="2012-05" db="EMBL/GenBank/DDBJ databases">
        <authorList>
            <person name="Harkins D.M."/>
            <person name="Madupu R."/>
            <person name="Durkin A.S."/>
            <person name="Torralba M."/>
            <person name="Methe B."/>
            <person name="Sutton G.G."/>
            <person name="Nelson K.E."/>
        </authorList>
    </citation>
    <scope>NUCLEOTIDE SEQUENCE [LARGE SCALE GENOMIC DNA]</scope>
    <source>
        <strain evidence="2 3">F0489</strain>
    </source>
</reference>